<dbReference type="FunFam" id="3.30.300.30:FF:000008">
    <property type="entry name" value="2,3-dihydroxybenzoate-AMP ligase"/>
    <property type="match status" value="1"/>
</dbReference>
<accession>A0A1M6UXG7</accession>
<dbReference type="EMBL" id="FRAP01000011">
    <property type="protein sequence ID" value="SHK73775.1"/>
    <property type="molecule type" value="Genomic_DNA"/>
</dbReference>
<dbReference type="Pfam" id="PF13193">
    <property type="entry name" value="AMP-binding_C"/>
    <property type="match status" value="1"/>
</dbReference>
<sequence>MNVAMLLEMAAMAGDGRVAVGPADGGATHAELLEHSRRVAGWIASTDAAHVCYLGGNGPDVVHLLFGSAVAGRPFVPLNYRLTRDQLRHLLERVAPAVVVTDDAMALPEIDVPGVTRVPLAAFRAAAAQTAVPDPVPEPDPDAVAVQIFTSGTTAAPKAATLRNRHLASYVLSSVELMTAAPDECALVSVPPYHIAGMIGLLTAVYAGRRIAPLPQFDAKAWVVHAREQRATHAMVVPTMLTRIIDVLEAEGETLPALRHLSYGGGRMPTPVIERALRLLPHVDFVNGYGLTETSSTIAVLGPQDHRDAIASSDPQVRARLASVGKPIPGVEIEVRDPAGRVVGPGERGEIHVRGPQVAGEYAGTSVLGPDGWFATKDAGHIDADGYLFLDGRLDDVIVRGGENVPPGEVEDVLVAHPAVAEAAVVGLPHVEWGETIVAAVVRKPDAQVSGEELREWVRGRLRSSRTPERVVFVDALPYTDSGKLLRRVLRAELAAG</sequence>
<evidence type="ECO:0000259" key="3">
    <source>
        <dbReference type="Pfam" id="PF00501"/>
    </source>
</evidence>
<dbReference type="Gene3D" id="3.40.50.12780">
    <property type="entry name" value="N-terminal domain of ligase-like"/>
    <property type="match status" value="1"/>
</dbReference>
<dbReference type="Pfam" id="PF00501">
    <property type="entry name" value="AMP-binding"/>
    <property type="match status" value="1"/>
</dbReference>
<dbReference type="InterPro" id="IPR000873">
    <property type="entry name" value="AMP-dep_synth/lig_dom"/>
</dbReference>
<evidence type="ECO:0000256" key="1">
    <source>
        <dbReference type="ARBA" id="ARBA00006432"/>
    </source>
</evidence>
<gene>
    <name evidence="5" type="ORF">SAMN05443637_11165</name>
</gene>
<keyword evidence="2 5" id="KW-0436">Ligase</keyword>
<organism evidence="5 6">
    <name type="scientific">Pseudonocardia thermophila</name>
    <dbReference type="NCBI Taxonomy" id="1848"/>
    <lineage>
        <taxon>Bacteria</taxon>
        <taxon>Bacillati</taxon>
        <taxon>Actinomycetota</taxon>
        <taxon>Actinomycetes</taxon>
        <taxon>Pseudonocardiales</taxon>
        <taxon>Pseudonocardiaceae</taxon>
        <taxon>Pseudonocardia</taxon>
    </lineage>
</organism>
<dbReference type="AlphaFoldDB" id="A0A1M6UXG7"/>
<dbReference type="InterPro" id="IPR025110">
    <property type="entry name" value="AMP-bd_C"/>
</dbReference>
<feature type="domain" description="AMP-binding enzyme C-terminal" evidence="4">
    <location>
        <begin position="409"/>
        <end position="484"/>
    </location>
</feature>
<protein>
    <submittedName>
        <fullName evidence="5">Acyl-CoA synthetase (AMP-forming)/AMP-acid ligase II</fullName>
    </submittedName>
</protein>
<dbReference type="RefSeq" id="WP_073457785.1">
    <property type="nucleotide sequence ID" value="NZ_CALGVN010000022.1"/>
</dbReference>
<evidence type="ECO:0000256" key="2">
    <source>
        <dbReference type="ARBA" id="ARBA00022598"/>
    </source>
</evidence>
<dbReference type="STRING" id="1848.SAMN05443637_11165"/>
<dbReference type="SUPFAM" id="SSF56801">
    <property type="entry name" value="Acetyl-CoA synthetase-like"/>
    <property type="match status" value="1"/>
</dbReference>
<reference evidence="5 6" key="1">
    <citation type="submission" date="2016-11" db="EMBL/GenBank/DDBJ databases">
        <authorList>
            <person name="Jaros S."/>
            <person name="Januszkiewicz K."/>
            <person name="Wedrychowicz H."/>
        </authorList>
    </citation>
    <scope>NUCLEOTIDE SEQUENCE [LARGE SCALE GENOMIC DNA]</scope>
    <source>
        <strain evidence="5 6">DSM 43832</strain>
    </source>
</reference>
<dbReference type="Proteomes" id="UP000184363">
    <property type="component" value="Unassembled WGS sequence"/>
</dbReference>
<dbReference type="PANTHER" id="PTHR43201:SF32">
    <property type="entry name" value="2-SUCCINYLBENZOATE--COA LIGASE, CHLOROPLASTIC_PEROXISOMAL"/>
    <property type="match status" value="1"/>
</dbReference>
<dbReference type="OrthoDB" id="3564926at2"/>
<dbReference type="GO" id="GO:0006631">
    <property type="term" value="P:fatty acid metabolic process"/>
    <property type="evidence" value="ECO:0007669"/>
    <property type="project" value="TreeGrafter"/>
</dbReference>
<feature type="domain" description="AMP-dependent synthetase/ligase" evidence="3">
    <location>
        <begin position="16"/>
        <end position="362"/>
    </location>
</feature>
<evidence type="ECO:0000313" key="6">
    <source>
        <dbReference type="Proteomes" id="UP000184363"/>
    </source>
</evidence>
<dbReference type="GO" id="GO:0031956">
    <property type="term" value="F:medium-chain fatty acid-CoA ligase activity"/>
    <property type="evidence" value="ECO:0007669"/>
    <property type="project" value="TreeGrafter"/>
</dbReference>
<proteinExistence type="inferred from homology"/>
<dbReference type="InterPro" id="IPR042099">
    <property type="entry name" value="ANL_N_sf"/>
</dbReference>
<dbReference type="PANTHER" id="PTHR43201">
    <property type="entry name" value="ACYL-COA SYNTHETASE"/>
    <property type="match status" value="1"/>
</dbReference>
<keyword evidence="6" id="KW-1185">Reference proteome</keyword>
<name>A0A1M6UXG7_PSETH</name>
<dbReference type="Gene3D" id="3.30.300.30">
    <property type="match status" value="1"/>
</dbReference>
<dbReference type="InterPro" id="IPR045851">
    <property type="entry name" value="AMP-bd_C_sf"/>
</dbReference>
<evidence type="ECO:0000313" key="5">
    <source>
        <dbReference type="EMBL" id="SHK73775.1"/>
    </source>
</evidence>
<evidence type="ECO:0000259" key="4">
    <source>
        <dbReference type="Pfam" id="PF13193"/>
    </source>
</evidence>
<comment type="similarity">
    <text evidence="1">Belongs to the ATP-dependent AMP-binding enzyme family.</text>
</comment>